<proteinExistence type="predicted"/>
<sequence length="297" mass="30550">MTQRGLFIGYPDGQFDWCSAITRQEVAQVLARLLAQLPANQTTFNPEELATLTRGVQEALAGLEALRAEQAAQNQAITELQTQVQALQEALNNLPAAGAGEAGAVGAAGPQGPQGETGATGPAGATGATGPQGPQGVAGPTGPQGPQGIQGERGEKGDAYIPPAAPFRYGNYVGAAYYGILQQNVGSMVRLTAGNDQLIGGFGVRLTGDIRVTGSTPGNSVSGAVTYRGTTGRIDGILGVGAGYNFQNASTFGELSVGVDYRVLDRVALFGEARQHYFFNGSNTNVSTIAAGLKFRF</sequence>
<dbReference type="Proteomes" id="UP000007575">
    <property type="component" value="Chromosome"/>
</dbReference>
<feature type="compositionally biased region" description="Low complexity" evidence="2">
    <location>
        <begin position="102"/>
        <end position="147"/>
    </location>
</feature>
<evidence type="ECO:0000313" key="4">
    <source>
        <dbReference type="EMBL" id="AFD26411.1"/>
    </source>
</evidence>
<dbReference type="PANTHER" id="PTHR43308:SF1">
    <property type="entry name" value="OUTER MEMBRANE PROTEIN ALPHA"/>
    <property type="match status" value="1"/>
</dbReference>
<dbReference type="Pfam" id="PF01391">
    <property type="entry name" value="Collagen"/>
    <property type="match status" value="1"/>
</dbReference>
<keyword evidence="1" id="KW-0175">Coiled coil</keyword>
<reference evidence="4 5" key="1">
    <citation type="journal article" date="2012" name="PLoS ONE">
        <title>Genome sequence and transcriptome analysis of the radioresistant bacterium Deinococcus gobiensis: insights into the extreme environmental adaptations.</title>
        <authorList>
            <person name="Yuan M."/>
            <person name="Chen M."/>
            <person name="Zhang W."/>
            <person name="Lu W."/>
            <person name="Wang J."/>
            <person name="Yang M."/>
            <person name="Zhao P."/>
            <person name="Tang R."/>
            <person name="Li X."/>
            <person name="Hao Y."/>
            <person name="Zhou Z."/>
            <person name="Zhan Y."/>
            <person name="Yu H."/>
            <person name="Teng C."/>
            <person name="Yan Y."/>
            <person name="Ping S."/>
            <person name="Wang Y."/>
            <person name="Lin M."/>
        </authorList>
    </citation>
    <scope>NUCLEOTIDE SEQUENCE [LARGE SCALE GENOMIC DNA]</scope>
    <source>
        <strain evidence="4 5">I-0</strain>
    </source>
</reference>
<dbReference type="InterPro" id="IPR008160">
    <property type="entry name" value="Collagen"/>
</dbReference>
<evidence type="ECO:0000256" key="2">
    <source>
        <dbReference type="SAM" id="MobiDB-lite"/>
    </source>
</evidence>
<evidence type="ECO:0000259" key="3">
    <source>
        <dbReference type="PROSITE" id="PS51272"/>
    </source>
</evidence>
<dbReference type="PROSITE" id="PS51272">
    <property type="entry name" value="SLH"/>
    <property type="match status" value="1"/>
</dbReference>
<keyword evidence="5" id="KW-1185">Reference proteome</keyword>
<name>H8GS20_DEIGI</name>
<organism evidence="4 5">
    <name type="scientific">Deinococcus gobiensis (strain DSM 21396 / JCM 16679 / CGMCC 1.7299 / I-0)</name>
    <dbReference type="NCBI Taxonomy" id="745776"/>
    <lineage>
        <taxon>Bacteria</taxon>
        <taxon>Thermotogati</taxon>
        <taxon>Deinococcota</taxon>
        <taxon>Deinococci</taxon>
        <taxon>Deinococcales</taxon>
        <taxon>Deinococcaceae</taxon>
        <taxon>Deinococcus</taxon>
    </lineage>
</organism>
<accession>H8GS20</accession>
<dbReference type="HOGENOM" id="CLU_936028_0_0_0"/>
<dbReference type="SUPFAM" id="SSF56925">
    <property type="entry name" value="OMPA-like"/>
    <property type="match status" value="1"/>
</dbReference>
<feature type="coiled-coil region" evidence="1">
    <location>
        <begin position="63"/>
        <end position="97"/>
    </location>
</feature>
<gene>
    <name evidence="4" type="ordered locus">DGo_CA2484</name>
</gene>
<dbReference type="eggNOG" id="COG0497">
    <property type="taxonomic scope" value="Bacteria"/>
</dbReference>
<evidence type="ECO:0000313" key="5">
    <source>
        <dbReference type="Proteomes" id="UP000007575"/>
    </source>
</evidence>
<dbReference type="InterPro" id="IPR001119">
    <property type="entry name" value="SLH_dom"/>
</dbReference>
<feature type="domain" description="SLH" evidence="3">
    <location>
        <begin position="1"/>
        <end position="44"/>
    </location>
</feature>
<feature type="region of interest" description="Disordered" evidence="2">
    <location>
        <begin position="102"/>
        <end position="159"/>
    </location>
</feature>
<evidence type="ECO:0000256" key="1">
    <source>
        <dbReference type="SAM" id="Coils"/>
    </source>
</evidence>
<dbReference type="Gene3D" id="2.40.128.130">
    <property type="entry name" value="Autotransporter beta-domain"/>
    <property type="match status" value="1"/>
</dbReference>
<dbReference type="AlphaFoldDB" id="H8GS20"/>
<dbReference type="PANTHER" id="PTHR43308">
    <property type="entry name" value="OUTER MEMBRANE PROTEIN ALPHA-RELATED"/>
    <property type="match status" value="1"/>
</dbReference>
<protein>
    <recommendedName>
        <fullName evidence="3">SLH domain-containing protein</fullName>
    </recommendedName>
</protein>
<dbReference type="EMBL" id="CP002191">
    <property type="protein sequence ID" value="AFD26411.1"/>
    <property type="molecule type" value="Genomic_DNA"/>
</dbReference>
<dbReference type="STRING" id="745776.DGo_CA2484"/>
<dbReference type="InterPro" id="IPR051465">
    <property type="entry name" value="Cell_Envelope_Struct_Comp"/>
</dbReference>
<dbReference type="PATRIC" id="fig|745776.4.peg.2550"/>
<dbReference type="InterPro" id="IPR036709">
    <property type="entry name" value="Autotransporte_beta_dom_sf"/>
</dbReference>
<dbReference type="InterPro" id="IPR011250">
    <property type="entry name" value="OMP/PagP_B-barrel"/>
</dbReference>
<dbReference type="KEGG" id="dgo:DGo_CA2484"/>